<evidence type="ECO:0000313" key="3">
    <source>
        <dbReference type="Proteomes" id="UP001175271"/>
    </source>
</evidence>
<evidence type="ECO:0008006" key="4">
    <source>
        <dbReference type="Google" id="ProtNLM"/>
    </source>
</evidence>
<keyword evidence="3" id="KW-1185">Reference proteome</keyword>
<dbReference type="InterPro" id="IPR036880">
    <property type="entry name" value="Kunitz_BPTI_sf"/>
</dbReference>
<feature type="signal peptide" evidence="1">
    <location>
        <begin position="1"/>
        <end position="19"/>
    </location>
</feature>
<feature type="chain" id="PRO_5041401776" description="Secreted protein" evidence="1">
    <location>
        <begin position="20"/>
        <end position="124"/>
    </location>
</feature>
<evidence type="ECO:0000313" key="2">
    <source>
        <dbReference type="EMBL" id="KAK0408120.1"/>
    </source>
</evidence>
<comment type="caution">
    <text evidence="2">The sequence shown here is derived from an EMBL/GenBank/DDBJ whole genome shotgun (WGS) entry which is preliminary data.</text>
</comment>
<protein>
    <recommendedName>
        <fullName evidence="4">Secreted protein</fullName>
    </recommendedName>
</protein>
<evidence type="ECO:0000256" key="1">
    <source>
        <dbReference type="SAM" id="SignalP"/>
    </source>
</evidence>
<name>A0AA39HMK3_9BILA</name>
<dbReference type="SUPFAM" id="SSF57362">
    <property type="entry name" value="BPTI-like"/>
    <property type="match status" value="1"/>
</dbReference>
<proteinExistence type="predicted"/>
<reference evidence="2" key="1">
    <citation type="submission" date="2023-06" db="EMBL/GenBank/DDBJ databases">
        <title>Genomic analysis of the entomopathogenic nematode Steinernema hermaphroditum.</title>
        <authorList>
            <person name="Schwarz E.M."/>
            <person name="Heppert J.K."/>
            <person name="Baniya A."/>
            <person name="Schwartz H.T."/>
            <person name="Tan C.-H."/>
            <person name="Antoshechkin I."/>
            <person name="Sternberg P.W."/>
            <person name="Goodrich-Blair H."/>
            <person name="Dillman A.R."/>
        </authorList>
    </citation>
    <scope>NUCLEOTIDE SEQUENCE</scope>
    <source>
        <strain evidence="2">PS9179</strain>
        <tissue evidence="2">Whole animal</tissue>
    </source>
</reference>
<sequence length="124" mass="14147">MCGSMIMLWVTLLFTTISPKSVRVRPWMKYGLAFERYSIPLRLSLHGNHEGRRSISSQDPACLIQVPDTMMFHGILQTFYTYDTKQSACVVILGVTIRSSAPNVFRNMKDCIMTCCPNDSCQRM</sequence>
<dbReference type="EMBL" id="JAUCMV010000003">
    <property type="protein sequence ID" value="KAK0408120.1"/>
    <property type="molecule type" value="Genomic_DNA"/>
</dbReference>
<dbReference type="AlphaFoldDB" id="A0AA39HMK3"/>
<organism evidence="2 3">
    <name type="scientific">Steinernema hermaphroditum</name>
    <dbReference type="NCBI Taxonomy" id="289476"/>
    <lineage>
        <taxon>Eukaryota</taxon>
        <taxon>Metazoa</taxon>
        <taxon>Ecdysozoa</taxon>
        <taxon>Nematoda</taxon>
        <taxon>Chromadorea</taxon>
        <taxon>Rhabditida</taxon>
        <taxon>Tylenchina</taxon>
        <taxon>Panagrolaimomorpha</taxon>
        <taxon>Strongyloidoidea</taxon>
        <taxon>Steinernematidae</taxon>
        <taxon>Steinernema</taxon>
    </lineage>
</organism>
<accession>A0AA39HMK3</accession>
<keyword evidence="1" id="KW-0732">Signal</keyword>
<gene>
    <name evidence="2" type="ORF">QR680_003785</name>
</gene>
<dbReference type="GO" id="GO:0004867">
    <property type="term" value="F:serine-type endopeptidase inhibitor activity"/>
    <property type="evidence" value="ECO:0007669"/>
    <property type="project" value="InterPro"/>
</dbReference>
<dbReference type="Proteomes" id="UP001175271">
    <property type="component" value="Unassembled WGS sequence"/>
</dbReference>